<dbReference type="Proteomes" id="UP001516023">
    <property type="component" value="Unassembled WGS sequence"/>
</dbReference>
<evidence type="ECO:0000256" key="1">
    <source>
        <dbReference type="SAM" id="MobiDB-lite"/>
    </source>
</evidence>
<comment type="caution">
    <text evidence="2">The sequence shown here is derived from an EMBL/GenBank/DDBJ whole genome shotgun (WGS) entry which is preliminary data.</text>
</comment>
<dbReference type="AlphaFoldDB" id="A0ABD3QCM4"/>
<organism evidence="2 3">
    <name type="scientific">Cyclotella cryptica</name>
    <dbReference type="NCBI Taxonomy" id="29204"/>
    <lineage>
        <taxon>Eukaryota</taxon>
        <taxon>Sar</taxon>
        <taxon>Stramenopiles</taxon>
        <taxon>Ochrophyta</taxon>
        <taxon>Bacillariophyta</taxon>
        <taxon>Coscinodiscophyceae</taxon>
        <taxon>Thalassiosirophycidae</taxon>
        <taxon>Stephanodiscales</taxon>
        <taxon>Stephanodiscaceae</taxon>
        <taxon>Cyclotella</taxon>
    </lineage>
</organism>
<gene>
    <name evidence="2" type="ORF">HJC23_006928</name>
</gene>
<proteinExistence type="predicted"/>
<feature type="region of interest" description="Disordered" evidence="1">
    <location>
        <begin position="1"/>
        <end position="21"/>
    </location>
</feature>
<protein>
    <submittedName>
        <fullName evidence="2">Uncharacterized protein</fullName>
    </submittedName>
</protein>
<name>A0ABD3QCM4_9STRA</name>
<dbReference type="EMBL" id="JABMIG020000051">
    <property type="protein sequence ID" value="KAL3797890.1"/>
    <property type="molecule type" value="Genomic_DNA"/>
</dbReference>
<evidence type="ECO:0000313" key="3">
    <source>
        <dbReference type="Proteomes" id="UP001516023"/>
    </source>
</evidence>
<feature type="compositionally biased region" description="Polar residues" evidence="1">
    <location>
        <begin position="1"/>
        <end position="12"/>
    </location>
</feature>
<evidence type="ECO:0000313" key="2">
    <source>
        <dbReference type="EMBL" id="KAL3797890.1"/>
    </source>
</evidence>
<keyword evidence="3" id="KW-1185">Reference proteome</keyword>
<sequence>MDPSSKAKTNAQRPPAGVLSNISYQPNHGHSLLEEWPHNKSASNCSRKEVTFSEYSELRLYSSNKSYQVNKSYSDSDIQTFRTRASFEALRIRSLISEYPLQGWSVIKHVMGLGLLTHEDLVGIEHLVCENAAEQTLRERRAHLTSILKAQELLKEKYENVVHPSKLARLSSVSSEKHVQNARARAAWSLVRGKNTIGAGKKMGTTSAITGISRIKSDIKAAFAA</sequence>
<reference evidence="2 3" key="1">
    <citation type="journal article" date="2020" name="G3 (Bethesda)">
        <title>Improved Reference Genome for Cyclotella cryptica CCMP332, a Model for Cell Wall Morphogenesis, Salinity Adaptation, and Lipid Production in Diatoms (Bacillariophyta).</title>
        <authorList>
            <person name="Roberts W.R."/>
            <person name="Downey K.M."/>
            <person name="Ruck E.C."/>
            <person name="Traller J.C."/>
            <person name="Alverson A.J."/>
        </authorList>
    </citation>
    <scope>NUCLEOTIDE SEQUENCE [LARGE SCALE GENOMIC DNA]</scope>
    <source>
        <strain evidence="2 3">CCMP332</strain>
    </source>
</reference>
<accession>A0ABD3QCM4</accession>